<dbReference type="Gramene" id="Jr11_05570_p1">
    <property type="protein sequence ID" value="cds.Jr11_05570_p1"/>
    <property type="gene ID" value="Jr11_05570"/>
</dbReference>
<evidence type="ECO:0000256" key="2">
    <source>
        <dbReference type="ARBA" id="ARBA00012483"/>
    </source>
</evidence>
<dbReference type="EC" id="2.3.2.27" evidence="2"/>
<dbReference type="PANTHER" id="PTHR10579">
    <property type="entry name" value="CALCIUM-ACTIVATED CHLORIDE CHANNEL REGULATOR"/>
    <property type="match status" value="1"/>
</dbReference>
<dbReference type="InterPro" id="IPR057427">
    <property type="entry name" value="WAV3_C"/>
</dbReference>
<keyword evidence="4" id="KW-0479">Metal-binding</keyword>
<feature type="region of interest" description="Disordered" evidence="8">
    <location>
        <begin position="671"/>
        <end position="707"/>
    </location>
</feature>
<dbReference type="Gene3D" id="3.40.50.410">
    <property type="entry name" value="von Willebrand factor, type A domain"/>
    <property type="match status" value="1"/>
</dbReference>
<dbReference type="GeneID" id="108984022"/>
<accession>A0A2I4DW68</accession>
<evidence type="ECO:0000256" key="5">
    <source>
        <dbReference type="ARBA" id="ARBA00022771"/>
    </source>
</evidence>
<evidence type="ECO:0000256" key="7">
    <source>
        <dbReference type="ARBA" id="ARBA00022833"/>
    </source>
</evidence>
<dbReference type="SMART" id="SM00184">
    <property type="entry name" value="RING"/>
    <property type="match status" value="1"/>
</dbReference>
<feature type="region of interest" description="Disordered" evidence="8">
    <location>
        <begin position="52"/>
        <end position="94"/>
    </location>
</feature>
<gene>
    <name evidence="10" type="primary">LOC108984022</name>
</gene>
<keyword evidence="9" id="KW-1185">Reference proteome</keyword>
<comment type="catalytic activity">
    <reaction evidence="1">
        <text>S-ubiquitinyl-[E2 ubiquitin-conjugating enzyme]-L-cysteine + [acceptor protein]-L-lysine = [E2 ubiquitin-conjugating enzyme]-L-cysteine + N(6)-ubiquitinyl-[acceptor protein]-L-lysine.</text>
        <dbReference type="EC" id="2.3.2.27"/>
    </reaction>
</comment>
<feature type="compositionally biased region" description="Basic and acidic residues" evidence="8">
    <location>
        <begin position="690"/>
        <end position="699"/>
    </location>
</feature>
<dbReference type="SUPFAM" id="SSF57850">
    <property type="entry name" value="RING/U-box"/>
    <property type="match status" value="1"/>
</dbReference>
<organism evidence="9 10">
    <name type="scientific">Juglans regia</name>
    <name type="common">English walnut</name>
    <dbReference type="NCBI Taxonomy" id="51240"/>
    <lineage>
        <taxon>Eukaryota</taxon>
        <taxon>Viridiplantae</taxon>
        <taxon>Streptophyta</taxon>
        <taxon>Embryophyta</taxon>
        <taxon>Tracheophyta</taxon>
        <taxon>Spermatophyta</taxon>
        <taxon>Magnoliopsida</taxon>
        <taxon>eudicotyledons</taxon>
        <taxon>Gunneridae</taxon>
        <taxon>Pentapetalae</taxon>
        <taxon>rosids</taxon>
        <taxon>fabids</taxon>
        <taxon>Fagales</taxon>
        <taxon>Juglandaceae</taxon>
        <taxon>Juglans</taxon>
    </lineage>
</organism>
<proteinExistence type="predicted"/>
<protein>
    <recommendedName>
        <fullName evidence="2">RING-type E3 ubiquitin transferase</fullName>
        <ecNumber evidence="2">2.3.2.27</ecNumber>
    </recommendedName>
</protein>
<dbReference type="InterPro" id="IPR001841">
    <property type="entry name" value="Znf_RING"/>
</dbReference>
<dbReference type="InterPro" id="IPR013083">
    <property type="entry name" value="Znf_RING/FYVE/PHD"/>
</dbReference>
<dbReference type="AlphaFoldDB" id="A0A2I4DW68"/>
<dbReference type="Gene3D" id="3.30.40.10">
    <property type="entry name" value="Zinc/RING finger domain, C3HC4 (zinc finger)"/>
    <property type="match status" value="1"/>
</dbReference>
<dbReference type="SMART" id="SM00327">
    <property type="entry name" value="VWA"/>
    <property type="match status" value="1"/>
</dbReference>
<reference evidence="10" key="1">
    <citation type="submission" date="2025-08" db="UniProtKB">
        <authorList>
            <consortium name="RefSeq"/>
        </authorList>
    </citation>
    <scope>IDENTIFICATION</scope>
    <source>
        <tissue evidence="10">Leaves</tissue>
    </source>
</reference>
<dbReference type="PANTHER" id="PTHR10579:SF59">
    <property type="entry name" value="E3 UBIQUITIN-PROTEIN LIGASE EDA40-RELATED"/>
    <property type="match status" value="1"/>
</dbReference>
<dbReference type="RefSeq" id="XP_018811394.2">
    <property type="nucleotide sequence ID" value="XM_018955849.2"/>
</dbReference>
<keyword evidence="3" id="KW-0808">Transferase</keyword>
<feature type="compositionally biased region" description="Low complexity" evidence="8">
    <location>
        <begin position="674"/>
        <end position="684"/>
    </location>
</feature>
<evidence type="ECO:0000313" key="9">
    <source>
        <dbReference type="Proteomes" id="UP000235220"/>
    </source>
</evidence>
<dbReference type="STRING" id="51240.A0A2I4DW68"/>
<feature type="compositionally biased region" description="Low complexity" evidence="8">
    <location>
        <begin position="67"/>
        <end position="92"/>
    </location>
</feature>
<dbReference type="SUPFAM" id="SSF53300">
    <property type="entry name" value="vWA-like"/>
    <property type="match status" value="1"/>
</dbReference>
<evidence type="ECO:0000256" key="8">
    <source>
        <dbReference type="SAM" id="MobiDB-lite"/>
    </source>
</evidence>
<dbReference type="FunFam" id="3.40.50.410:FF:000129">
    <property type="entry name" value="Probable E3 ubiquitin-protein ligase EDA40"/>
    <property type="match status" value="1"/>
</dbReference>
<dbReference type="GO" id="GO:0008270">
    <property type="term" value="F:zinc ion binding"/>
    <property type="evidence" value="ECO:0007669"/>
    <property type="project" value="UniProtKB-KW"/>
</dbReference>
<evidence type="ECO:0000313" key="10">
    <source>
        <dbReference type="RefSeq" id="XP_018811394.2"/>
    </source>
</evidence>
<keyword evidence="7" id="KW-0862">Zinc</keyword>
<keyword evidence="6" id="KW-0833">Ubl conjugation pathway</keyword>
<evidence type="ECO:0000256" key="4">
    <source>
        <dbReference type="ARBA" id="ARBA00022723"/>
    </source>
</evidence>
<name>A0A2I4DW68_JUGRE</name>
<dbReference type="GO" id="GO:0061630">
    <property type="term" value="F:ubiquitin protein ligase activity"/>
    <property type="evidence" value="ECO:0007669"/>
    <property type="project" value="UniProtKB-EC"/>
</dbReference>
<evidence type="ECO:0000256" key="1">
    <source>
        <dbReference type="ARBA" id="ARBA00000900"/>
    </source>
</evidence>
<dbReference type="OrthoDB" id="687730at2759"/>
<dbReference type="Pfam" id="PF17123">
    <property type="entry name" value="zf-RING_11"/>
    <property type="match status" value="1"/>
</dbReference>
<dbReference type="InterPro" id="IPR036465">
    <property type="entry name" value="vWFA_dom_sf"/>
</dbReference>
<keyword evidence="5" id="KW-0863">Zinc-finger</keyword>
<dbReference type="PROSITE" id="PS50234">
    <property type="entry name" value="VWFA"/>
    <property type="match status" value="1"/>
</dbReference>
<evidence type="ECO:0000256" key="6">
    <source>
        <dbReference type="ARBA" id="ARBA00022786"/>
    </source>
</evidence>
<dbReference type="Pfam" id="PF25243">
    <property type="entry name" value="WAV3_C"/>
    <property type="match status" value="1"/>
</dbReference>
<dbReference type="Proteomes" id="UP000235220">
    <property type="component" value="Chromosome 11"/>
</dbReference>
<feature type="compositionally biased region" description="Polar residues" evidence="8">
    <location>
        <begin position="54"/>
        <end position="66"/>
    </location>
</feature>
<dbReference type="KEGG" id="jre:108984022"/>
<dbReference type="PROSITE" id="PS50089">
    <property type="entry name" value="ZF_RING_2"/>
    <property type="match status" value="1"/>
</dbReference>
<dbReference type="Pfam" id="PF13519">
    <property type="entry name" value="VWA_2"/>
    <property type="match status" value="1"/>
</dbReference>
<dbReference type="InterPro" id="IPR002035">
    <property type="entry name" value="VWF_A"/>
</dbReference>
<evidence type="ECO:0000256" key="3">
    <source>
        <dbReference type="ARBA" id="ARBA00022679"/>
    </source>
</evidence>
<dbReference type="InterPro" id="IPR051266">
    <property type="entry name" value="CLCR"/>
</dbReference>
<sequence>MVTGWRRAFCTSIPKDRETKVLSEKHHRQQQQQHCENNNVVQSPKLSSKFGFFSSPSTPRLQSQPVSSSSLRCRTTSTTTTPTPTSSVTNSPKLQCKTATTTKNNSPGLFQHSNHLSPKSPSSLSLLKASLRLSKSRCGICLQGVKTGQGTAIFTAECSHTFHFHCISSHIKKHQLLICPVCSATWKDLPVLAFHQTQNPDNSQADNTCDDNCNRAFKVRDVNTKWVKVYNDDEPLMSPTLGARFNPIPESDENEEDENGAVEFQGFFVNSGPSSSPRLDGRATSDHVVRNVEVRLLPDAAVVAVGKSYETYVVVLKVKAPPSPVLKPSRRAPIDLVTVLDVSRSMSGFKLQMMKRAMRLVISSLSTTDRLSIVAFSASSKRLLPLTRMTAKGRRSARKIVEAIGCIGDGTCPNDALVKAAKVLEDRRERNPVASIILLSNGNDERESMSSANRKRSSPAVVSSTRFAHWEIPIHTVGFNDSGAYGHAHPEDAFAKCVGGLLSVVVQDLRFQLGFVSGSAPAEIAAVYSLTGRPASLGSCWARLGDLYAEEERELLVELKRPASSIGSHLLLSVRPSYRDPSTQELVYLKEQTFLVPRPHSVRSSSPNIQRLRNLHVTTRAVAESRRLIEHNNLSGAHHLLSSARALLMQSQSAEEFLRGLEAELAELQRRQQQHQQLQSQRQGGNNGRELSRVEEKPEPLTPTSAWRAAERLAKVAIMRKSMNRVSDLHGFENARF</sequence>